<dbReference type="InterPro" id="IPR036736">
    <property type="entry name" value="ACP-like_sf"/>
</dbReference>
<reference evidence="3 4" key="1">
    <citation type="journal article" date="2016" name="Int. J. Syst. Evol. Microbiol.">
        <title>Proposal of Mucilaginibacter phyllosphaerae sp. nov. isolated from the phyllosphere of Galium album.</title>
        <authorList>
            <person name="Aydogan E.L."/>
            <person name="Busse H.J."/>
            <person name="Moser G."/>
            <person name="Muller C."/>
            <person name="Kampfer P."/>
            <person name="Glaeser S.P."/>
        </authorList>
    </citation>
    <scope>NUCLEOTIDE SEQUENCE [LARGE SCALE GENOMIC DNA]</scope>
    <source>
        <strain evidence="3 4">PP-F2FG21</strain>
    </source>
</reference>
<dbReference type="PROSITE" id="PS50075">
    <property type="entry name" value="CARRIER"/>
    <property type="match status" value="1"/>
</dbReference>
<evidence type="ECO:0000313" key="3">
    <source>
        <dbReference type="EMBL" id="TEW67640.1"/>
    </source>
</evidence>
<keyword evidence="5" id="KW-1185">Reference proteome</keyword>
<organism evidence="3 4">
    <name type="scientific">Mucilaginibacter phyllosphaerae</name>
    <dbReference type="NCBI Taxonomy" id="1812349"/>
    <lineage>
        <taxon>Bacteria</taxon>
        <taxon>Pseudomonadati</taxon>
        <taxon>Bacteroidota</taxon>
        <taxon>Sphingobacteriia</taxon>
        <taxon>Sphingobacteriales</taxon>
        <taxon>Sphingobacteriaceae</taxon>
        <taxon>Mucilaginibacter</taxon>
    </lineage>
</organism>
<dbReference type="Pfam" id="PF00550">
    <property type="entry name" value="PP-binding"/>
    <property type="match status" value="1"/>
</dbReference>
<gene>
    <name evidence="3" type="ORF">E2R65_06525</name>
    <name evidence="2" type="ORF">GGR35_001316</name>
</gene>
<proteinExistence type="predicted"/>
<dbReference type="EMBL" id="SNQG01000002">
    <property type="protein sequence ID" value="TEW67640.1"/>
    <property type="molecule type" value="Genomic_DNA"/>
</dbReference>
<dbReference type="EMBL" id="JACIEG010000002">
    <property type="protein sequence ID" value="MBB3968724.1"/>
    <property type="molecule type" value="Genomic_DNA"/>
</dbReference>
<dbReference type="RefSeq" id="WP_134335677.1">
    <property type="nucleotide sequence ID" value="NZ_BMCZ01000004.1"/>
</dbReference>
<reference evidence="2 5" key="3">
    <citation type="submission" date="2020-08" db="EMBL/GenBank/DDBJ databases">
        <title>Genomic Encyclopedia of Type Strains, Phase IV (KMG-IV): sequencing the most valuable type-strain genomes for metagenomic binning, comparative biology and taxonomic classification.</title>
        <authorList>
            <person name="Goeker M."/>
        </authorList>
    </citation>
    <scope>NUCLEOTIDE SEQUENCE [LARGE SCALE GENOMIC DNA]</scope>
    <source>
        <strain evidence="2 5">DSM 100995</strain>
    </source>
</reference>
<sequence>MVPIYDEEAIRNWLIHRVSAYTQIPVSHIDIDEPVSETYAISSIHSVSLIGELQEYVGCKVSPIILYEYPTIADIAHFLANRDGVPLQLFNRFHLLFNNMDIELT</sequence>
<dbReference type="Proteomes" id="UP000297248">
    <property type="component" value="Unassembled WGS sequence"/>
</dbReference>
<reference evidence="3" key="2">
    <citation type="submission" date="2019-03" db="EMBL/GenBank/DDBJ databases">
        <authorList>
            <person name="Yan Y.-Q."/>
            <person name="Du Z.-J."/>
        </authorList>
    </citation>
    <scope>NUCLEOTIDE SEQUENCE</scope>
    <source>
        <strain evidence="3">PP-F2FG21</strain>
    </source>
</reference>
<comment type="caution">
    <text evidence="3">The sequence shown here is derived from an EMBL/GenBank/DDBJ whole genome shotgun (WGS) entry which is preliminary data.</text>
</comment>
<dbReference type="SUPFAM" id="SSF47336">
    <property type="entry name" value="ACP-like"/>
    <property type="match status" value="1"/>
</dbReference>
<dbReference type="OrthoDB" id="9023404at2"/>
<protein>
    <submittedName>
        <fullName evidence="2">Acyl carrier protein</fullName>
    </submittedName>
</protein>
<evidence type="ECO:0000313" key="5">
    <source>
        <dbReference type="Proteomes" id="UP000583101"/>
    </source>
</evidence>
<dbReference type="AlphaFoldDB" id="A0A4Y8AFV7"/>
<evidence type="ECO:0000313" key="4">
    <source>
        <dbReference type="Proteomes" id="UP000297248"/>
    </source>
</evidence>
<dbReference type="Proteomes" id="UP000583101">
    <property type="component" value="Unassembled WGS sequence"/>
</dbReference>
<feature type="domain" description="Carrier" evidence="1">
    <location>
        <begin position="5"/>
        <end position="83"/>
    </location>
</feature>
<dbReference type="Gene3D" id="1.10.1200.10">
    <property type="entry name" value="ACP-like"/>
    <property type="match status" value="1"/>
</dbReference>
<dbReference type="InterPro" id="IPR009081">
    <property type="entry name" value="PP-bd_ACP"/>
</dbReference>
<evidence type="ECO:0000313" key="2">
    <source>
        <dbReference type="EMBL" id="MBB3968724.1"/>
    </source>
</evidence>
<name>A0A4Y8AFV7_9SPHI</name>
<accession>A0A4Y8AFV7</accession>
<evidence type="ECO:0000259" key="1">
    <source>
        <dbReference type="PROSITE" id="PS50075"/>
    </source>
</evidence>